<keyword evidence="1" id="KW-1133">Transmembrane helix</keyword>
<evidence type="ECO:0000259" key="2">
    <source>
        <dbReference type="Pfam" id="PF00535"/>
    </source>
</evidence>
<evidence type="ECO:0000313" key="4">
    <source>
        <dbReference type="Proteomes" id="UP000587586"/>
    </source>
</evidence>
<organism evidence="3 4">
    <name type="scientific">Geomonas limicola</name>
    <dbReference type="NCBI Taxonomy" id="2740186"/>
    <lineage>
        <taxon>Bacteria</taxon>
        <taxon>Pseudomonadati</taxon>
        <taxon>Thermodesulfobacteriota</taxon>
        <taxon>Desulfuromonadia</taxon>
        <taxon>Geobacterales</taxon>
        <taxon>Geobacteraceae</taxon>
        <taxon>Geomonas</taxon>
    </lineage>
</organism>
<dbReference type="AlphaFoldDB" id="A0A6V8NDT3"/>
<dbReference type="Proteomes" id="UP000587586">
    <property type="component" value="Unassembled WGS sequence"/>
</dbReference>
<dbReference type="EMBL" id="BLXZ01000011">
    <property type="protein sequence ID" value="GFO70711.1"/>
    <property type="molecule type" value="Genomic_DNA"/>
</dbReference>
<protein>
    <recommendedName>
        <fullName evidence="2">Glycosyltransferase 2-like domain-containing protein</fullName>
    </recommendedName>
</protein>
<dbReference type="SUPFAM" id="SSF53448">
    <property type="entry name" value="Nucleotide-diphospho-sugar transferases"/>
    <property type="match status" value="1"/>
</dbReference>
<dbReference type="Pfam" id="PF00535">
    <property type="entry name" value="Glycos_transf_2"/>
    <property type="match status" value="1"/>
</dbReference>
<feature type="domain" description="Glycosyltransferase 2-like" evidence="2">
    <location>
        <begin position="10"/>
        <end position="168"/>
    </location>
</feature>
<keyword evidence="1" id="KW-0812">Transmembrane</keyword>
<reference evidence="4" key="1">
    <citation type="submission" date="2020-06" db="EMBL/GenBank/DDBJ databases">
        <title>Draft genomic sequecing of Geomonas sp. Red745.</title>
        <authorList>
            <person name="Itoh H."/>
            <person name="Xu Z.X."/>
            <person name="Ushijima N."/>
            <person name="Masuda Y."/>
            <person name="Shiratori Y."/>
            <person name="Senoo K."/>
        </authorList>
    </citation>
    <scope>NUCLEOTIDE SEQUENCE [LARGE SCALE GENOMIC DNA]</scope>
    <source>
        <strain evidence="4">Red745</strain>
    </source>
</reference>
<gene>
    <name evidence="3" type="ORF">GMLC_42900</name>
</gene>
<dbReference type="PANTHER" id="PTHR43685">
    <property type="entry name" value="GLYCOSYLTRANSFERASE"/>
    <property type="match status" value="1"/>
</dbReference>
<proteinExistence type="predicted"/>
<dbReference type="RefSeq" id="WP_183363318.1">
    <property type="nucleotide sequence ID" value="NZ_BLXZ01000011.1"/>
</dbReference>
<dbReference type="CDD" id="cd00761">
    <property type="entry name" value="Glyco_tranf_GTA_type"/>
    <property type="match status" value="1"/>
</dbReference>
<evidence type="ECO:0000313" key="3">
    <source>
        <dbReference type="EMBL" id="GFO70711.1"/>
    </source>
</evidence>
<dbReference type="InterPro" id="IPR029044">
    <property type="entry name" value="Nucleotide-diphossugar_trans"/>
</dbReference>
<dbReference type="InterPro" id="IPR050834">
    <property type="entry name" value="Glycosyltransf_2"/>
</dbReference>
<sequence length="329" mass="38119">MNSINTPLLTIAVPTYNRSSFLRRSLQSILGQLDRHRDLVELLVFDNCSSDDTAQVVASLQAAGHPISFTVHPENLGADGNFLSCFRAARGKYFLLFSDDDILLDGALDKLVPALRDGEYGVVYLEPYFFLKDHLAERPRRPQRGLKVYRDRARFVKDVNIWFTFISSNVINKTLVDPAIRQEEFGATNLQQLGWTLPPVFRAEENAYFREYLVAAQNENSGGYRFCEVFGRKLNRVFDLLTSQYGFDPESFKVINRLILKKHLSKYIMSAREDYKSYLKEDFTEILQPIFRSYPSYWFFIYPAINWPIVPARIWCKICRRLAKMTGSL</sequence>
<evidence type="ECO:0000256" key="1">
    <source>
        <dbReference type="SAM" id="Phobius"/>
    </source>
</evidence>
<dbReference type="PANTHER" id="PTHR43685:SF11">
    <property type="entry name" value="GLYCOSYLTRANSFERASE TAGX-RELATED"/>
    <property type="match status" value="1"/>
</dbReference>
<dbReference type="Gene3D" id="3.90.550.10">
    <property type="entry name" value="Spore Coat Polysaccharide Biosynthesis Protein SpsA, Chain A"/>
    <property type="match status" value="1"/>
</dbReference>
<name>A0A6V8NDT3_9BACT</name>
<accession>A0A6V8NDT3</accession>
<keyword evidence="1" id="KW-0472">Membrane</keyword>
<dbReference type="InterPro" id="IPR001173">
    <property type="entry name" value="Glyco_trans_2-like"/>
</dbReference>
<comment type="caution">
    <text evidence="3">The sequence shown here is derived from an EMBL/GenBank/DDBJ whole genome shotgun (WGS) entry which is preliminary data.</text>
</comment>
<keyword evidence="4" id="KW-1185">Reference proteome</keyword>
<feature type="transmembrane region" description="Helical" evidence="1">
    <location>
        <begin position="297"/>
        <end position="316"/>
    </location>
</feature>